<dbReference type="STRING" id="1219058.AOA14_04785"/>
<feature type="domain" description="Carrier" evidence="1">
    <location>
        <begin position="25"/>
        <end position="107"/>
    </location>
</feature>
<reference evidence="3" key="1">
    <citation type="submission" date="2015-11" db="EMBL/GenBank/DDBJ databases">
        <title>Complete genome sequence of a polyethylene glycol-degrading strain Sphingopyxis terrae strain 203-1 (NBRC 15098).</title>
        <authorList>
            <person name="Yoshiyuki O."/>
            <person name="Shouta N."/>
            <person name="Nagata Y."/>
            <person name="Numata M."/>
            <person name="Tsuchikane K."/>
            <person name="Hosoyama A."/>
            <person name="Yamazoe A."/>
            <person name="Tsuda M."/>
            <person name="Fujita N."/>
            <person name="Kawai F."/>
        </authorList>
    </citation>
    <scope>NUCLEOTIDE SEQUENCE [LARGE SCALE GENOMIC DNA]</scope>
    <source>
        <strain evidence="3">203-1</strain>
    </source>
</reference>
<evidence type="ECO:0000259" key="1">
    <source>
        <dbReference type="PROSITE" id="PS50075"/>
    </source>
</evidence>
<dbReference type="KEGG" id="ster:AOA14_04785"/>
<evidence type="ECO:0000313" key="3">
    <source>
        <dbReference type="Proteomes" id="UP000076234"/>
    </source>
</evidence>
<dbReference type="Pfam" id="PF00550">
    <property type="entry name" value="PP-binding"/>
    <property type="match status" value="1"/>
</dbReference>
<dbReference type="PROSITE" id="PS50075">
    <property type="entry name" value="CARRIER"/>
    <property type="match status" value="1"/>
</dbReference>
<reference evidence="2 3" key="2">
    <citation type="journal article" date="2016" name="Genome Announc.">
        <title>Complete Genome Sequence of Sphingopyxis terrae Strain 203-1 (NBRC 111660), a Polyethylene Glycol Degrader.</title>
        <authorList>
            <person name="Ohtsubo Y."/>
            <person name="Nonoyama S."/>
            <person name="Nagata Y."/>
            <person name="Numata M."/>
            <person name="Tsuchikane K."/>
            <person name="Hosoyama A."/>
            <person name="Yamazoe A."/>
            <person name="Tsuda M."/>
            <person name="Fujita N."/>
            <person name="Kawai F."/>
        </authorList>
    </citation>
    <scope>NUCLEOTIDE SEQUENCE [LARGE SCALE GENOMIC DNA]</scope>
    <source>
        <strain evidence="2 3">203-1</strain>
    </source>
</reference>
<sequence length="108" mass="11833">MLPDCRRNPLPSGTGRGMPARSFFIMGRTRMSTPLADQIHGLIEPFNKKGVALTDATTFAGDLEWDSLTVMDFVAEVEDTFDIIISMNMQAEIETVGQLVAAVEKLQG</sequence>
<dbReference type="AlphaFoldDB" id="A0A142VVU6"/>
<dbReference type="SUPFAM" id="SSF47336">
    <property type="entry name" value="ACP-like"/>
    <property type="match status" value="1"/>
</dbReference>
<name>A0A142VVU6_9SPHN</name>
<dbReference type="InterPro" id="IPR009081">
    <property type="entry name" value="PP-bd_ACP"/>
</dbReference>
<dbReference type="Proteomes" id="UP000076234">
    <property type="component" value="Chromosome"/>
</dbReference>
<gene>
    <name evidence="2" type="ORF">AOA14_04785</name>
</gene>
<proteinExistence type="predicted"/>
<protein>
    <submittedName>
        <fullName evidence="2">Phosphopantetheine-binding protein</fullName>
    </submittedName>
</protein>
<dbReference type="EMBL" id="CP013342">
    <property type="protein sequence ID" value="AMU93916.1"/>
    <property type="molecule type" value="Genomic_DNA"/>
</dbReference>
<organism evidence="2 3">
    <name type="scientific">Sphingopyxis terrae subsp. terrae NBRC 15098</name>
    <dbReference type="NCBI Taxonomy" id="1219058"/>
    <lineage>
        <taxon>Bacteria</taxon>
        <taxon>Pseudomonadati</taxon>
        <taxon>Pseudomonadota</taxon>
        <taxon>Alphaproteobacteria</taxon>
        <taxon>Sphingomonadales</taxon>
        <taxon>Sphingomonadaceae</taxon>
        <taxon>Sphingopyxis</taxon>
    </lineage>
</organism>
<dbReference type="Gene3D" id="1.10.1200.10">
    <property type="entry name" value="ACP-like"/>
    <property type="match status" value="1"/>
</dbReference>
<dbReference type="InterPro" id="IPR036736">
    <property type="entry name" value="ACP-like_sf"/>
</dbReference>
<accession>A0A142VVU6</accession>
<evidence type="ECO:0000313" key="2">
    <source>
        <dbReference type="EMBL" id="AMU93916.1"/>
    </source>
</evidence>